<dbReference type="PROSITE" id="PS50404">
    <property type="entry name" value="GST_NTER"/>
    <property type="match status" value="1"/>
</dbReference>
<dbReference type="GO" id="GO:0004364">
    <property type="term" value="F:glutathione transferase activity"/>
    <property type="evidence" value="ECO:0007669"/>
    <property type="project" value="TreeGrafter"/>
</dbReference>
<dbReference type="InterPro" id="IPR004045">
    <property type="entry name" value="Glutathione_S-Trfase_N"/>
</dbReference>
<dbReference type="InterPro" id="IPR036249">
    <property type="entry name" value="Thioredoxin-like_sf"/>
</dbReference>
<dbReference type="RefSeq" id="XP_064708109.1">
    <property type="nucleotide sequence ID" value="XM_064856209.1"/>
</dbReference>
<protein>
    <recommendedName>
        <fullName evidence="1">GST N-terminal domain-containing protein</fullName>
    </recommendedName>
</protein>
<dbReference type="InterPro" id="IPR036282">
    <property type="entry name" value="Glutathione-S-Trfase_C_sf"/>
</dbReference>
<evidence type="ECO:0000259" key="1">
    <source>
        <dbReference type="PROSITE" id="PS50404"/>
    </source>
</evidence>
<proteinExistence type="predicted"/>
<dbReference type="Pfam" id="PF13417">
    <property type="entry name" value="GST_N_3"/>
    <property type="match status" value="1"/>
</dbReference>
<dbReference type="SUPFAM" id="SSF47616">
    <property type="entry name" value="GST C-terminal domain-like"/>
    <property type="match status" value="1"/>
</dbReference>
<reference evidence="2 3" key="1">
    <citation type="submission" date="2023-08" db="EMBL/GenBank/DDBJ databases">
        <title>Black Yeasts Isolated from many extreme environments.</title>
        <authorList>
            <person name="Coleine C."/>
            <person name="Stajich J.E."/>
            <person name="Selbmann L."/>
        </authorList>
    </citation>
    <scope>NUCLEOTIDE SEQUENCE [LARGE SCALE GENOMIC DNA]</scope>
    <source>
        <strain evidence="2 3">CCFEE 5792</strain>
    </source>
</reference>
<dbReference type="Gene3D" id="1.20.1050.10">
    <property type="match status" value="1"/>
</dbReference>
<dbReference type="SUPFAM" id="SSF52833">
    <property type="entry name" value="Thioredoxin-like"/>
    <property type="match status" value="1"/>
</dbReference>
<dbReference type="Proteomes" id="UP001358417">
    <property type="component" value="Unassembled WGS sequence"/>
</dbReference>
<dbReference type="EMBL" id="JAVRRD010000008">
    <property type="protein sequence ID" value="KAK5056139.1"/>
    <property type="molecule type" value="Genomic_DNA"/>
</dbReference>
<feature type="domain" description="GST N-terminal" evidence="1">
    <location>
        <begin position="5"/>
        <end position="91"/>
    </location>
</feature>
<sequence>MAPSEKFVLYSSAVSQWAMVPQLGLIEKGYKPDEYEVKELDLLGAGNFDVDYLAINPNGTIPSLTAPSLKKPIIESAEILTYLDRLHPDSGAQLTPKDEETQAISQKLIDLVHSDAVGTNLVLLTARDGEEFRAKQSGMFKGWIGTRQKVLEQNHAQYPEHVFYGPKALENGALNDLYTSTEIGPGHEAFFAQSRDGYQVFAKSVDELDSLIVLPYAAGNEVTLADLNIVPWLAHAMWGAGATEVGDFGPLETLVKKSVPGFVVGDKIRKWWSTFGERESFKTVYPHLH</sequence>
<dbReference type="Gene3D" id="3.40.30.10">
    <property type="entry name" value="Glutaredoxin"/>
    <property type="match status" value="1"/>
</dbReference>
<organism evidence="2 3">
    <name type="scientific">Exophiala bonariae</name>
    <dbReference type="NCBI Taxonomy" id="1690606"/>
    <lineage>
        <taxon>Eukaryota</taxon>
        <taxon>Fungi</taxon>
        <taxon>Dikarya</taxon>
        <taxon>Ascomycota</taxon>
        <taxon>Pezizomycotina</taxon>
        <taxon>Eurotiomycetes</taxon>
        <taxon>Chaetothyriomycetidae</taxon>
        <taxon>Chaetothyriales</taxon>
        <taxon>Herpotrichiellaceae</taxon>
        <taxon>Exophiala</taxon>
    </lineage>
</organism>
<accession>A0AAV9NGZ6</accession>
<evidence type="ECO:0000313" key="3">
    <source>
        <dbReference type="Proteomes" id="UP001358417"/>
    </source>
</evidence>
<dbReference type="GO" id="GO:0006559">
    <property type="term" value="P:L-phenylalanine catabolic process"/>
    <property type="evidence" value="ECO:0007669"/>
    <property type="project" value="TreeGrafter"/>
</dbReference>
<name>A0AAV9NGZ6_9EURO</name>
<dbReference type="PANTHER" id="PTHR42673:SF4">
    <property type="entry name" value="MALEYLACETOACETATE ISOMERASE"/>
    <property type="match status" value="1"/>
</dbReference>
<evidence type="ECO:0000313" key="2">
    <source>
        <dbReference type="EMBL" id="KAK5056139.1"/>
    </source>
</evidence>
<dbReference type="GeneID" id="89980834"/>
<gene>
    <name evidence="2" type="ORF">LTR84_012692</name>
</gene>
<dbReference type="GO" id="GO:0006749">
    <property type="term" value="P:glutathione metabolic process"/>
    <property type="evidence" value="ECO:0007669"/>
    <property type="project" value="TreeGrafter"/>
</dbReference>
<dbReference type="GO" id="GO:0016034">
    <property type="term" value="F:maleylacetoacetate isomerase activity"/>
    <property type="evidence" value="ECO:0007669"/>
    <property type="project" value="TreeGrafter"/>
</dbReference>
<dbReference type="PANTHER" id="PTHR42673">
    <property type="entry name" value="MALEYLACETOACETATE ISOMERASE"/>
    <property type="match status" value="1"/>
</dbReference>
<keyword evidence="3" id="KW-1185">Reference proteome</keyword>
<comment type="caution">
    <text evidence="2">The sequence shown here is derived from an EMBL/GenBank/DDBJ whole genome shotgun (WGS) entry which is preliminary data.</text>
</comment>
<dbReference type="AlphaFoldDB" id="A0AAV9NGZ6"/>